<dbReference type="GO" id="GO:0006412">
    <property type="term" value="P:translation"/>
    <property type="evidence" value="ECO:0007669"/>
    <property type="project" value="InterPro"/>
</dbReference>
<keyword evidence="5" id="KW-0687">Ribonucleoprotein</keyword>
<dbReference type="Pfam" id="PF10484">
    <property type="entry name" value="MRP-S23"/>
    <property type="match status" value="1"/>
</dbReference>
<accession>C1MYQ0</accession>
<evidence type="ECO:0000256" key="6">
    <source>
        <dbReference type="ARBA" id="ARBA00035137"/>
    </source>
</evidence>
<evidence type="ECO:0000256" key="4">
    <source>
        <dbReference type="ARBA" id="ARBA00023128"/>
    </source>
</evidence>
<comment type="similarity">
    <text evidence="2">Belongs to the mitochondrion-specific ribosomal protein mS23 family.</text>
</comment>
<dbReference type="AlphaFoldDB" id="C1MYQ0"/>
<dbReference type="OMA" id="FRSQTRI"/>
<dbReference type="GeneID" id="9685752"/>
<evidence type="ECO:0000256" key="3">
    <source>
        <dbReference type="ARBA" id="ARBA00022980"/>
    </source>
</evidence>
<dbReference type="STRING" id="564608.C1MYQ0"/>
<comment type="subcellular location">
    <subcellularLocation>
        <location evidence="1">Mitochondrion</location>
    </subcellularLocation>
</comment>
<dbReference type="InterPro" id="IPR023611">
    <property type="entry name" value="mS23_dom_met"/>
</dbReference>
<evidence type="ECO:0000259" key="7">
    <source>
        <dbReference type="Pfam" id="PF10484"/>
    </source>
</evidence>
<gene>
    <name evidence="8" type="ORF">MICPUCDRAFT_70222</name>
</gene>
<dbReference type="KEGG" id="mpp:MICPUCDRAFT_70222"/>
<feature type="domain" description="Small ribosomal subunit protein mS23 conserved" evidence="7">
    <location>
        <begin position="37"/>
        <end position="136"/>
    </location>
</feature>
<evidence type="ECO:0000256" key="2">
    <source>
        <dbReference type="ARBA" id="ARBA00009864"/>
    </source>
</evidence>
<name>C1MYQ0_MICPC</name>
<dbReference type="OrthoDB" id="543108at2759"/>
<evidence type="ECO:0000256" key="5">
    <source>
        <dbReference type="ARBA" id="ARBA00023274"/>
    </source>
</evidence>
<sequence length="212" mass="24498">MTILDEKHFLDKSLLAISQFKSKTKAGRAMPFLQMAEKIMRSGAVSKPAWLDAMRAVPPTKRYAGNKPSKIVFPEDRLIRAYYNRHPAARFQPIDLQSKTPHYVRTFALTQLGFMKKKRVSEEVALEMTYDLADQEEIAAEKAAAKGKKFTRRLTPSHNLERNHVSKIQDEEEAAWEASRKAQVDKFMAEQQLARERKLLEYDERRASRDNS</sequence>
<dbReference type="GO" id="GO:0005840">
    <property type="term" value="C:ribosome"/>
    <property type="evidence" value="ECO:0007669"/>
    <property type="project" value="InterPro"/>
</dbReference>
<protein>
    <recommendedName>
        <fullName evidence="6">Small ribosomal subunit protein mS23</fullName>
    </recommendedName>
</protein>
<dbReference type="PANTHER" id="PTHR35693:SF1">
    <property type="entry name" value="EXPRESSED PROTEIN"/>
    <property type="match status" value="1"/>
</dbReference>
<keyword evidence="4" id="KW-0496">Mitochondrion</keyword>
<keyword evidence="9" id="KW-1185">Reference proteome</keyword>
<reference evidence="8 9" key="1">
    <citation type="journal article" date="2009" name="Science">
        <title>Green evolution and dynamic adaptations revealed by genomes of the marine picoeukaryotes Micromonas.</title>
        <authorList>
            <person name="Worden A.Z."/>
            <person name="Lee J.H."/>
            <person name="Mock T."/>
            <person name="Rouze P."/>
            <person name="Simmons M.P."/>
            <person name="Aerts A.L."/>
            <person name="Allen A.E."/>
            <person name="Cuvelier M.L."/>
            <person name="Derelle E."/>
            <person name="Everett M.V."/>
            <person name="Foulon E."/>
            <person name="Grimwood J."/>
            <person name="Gundlach H."/>
            <person name="Henrissat B."/>
            <person name="Napoli C."/>
            <person name="McDonald S.M."/>
            <person name="Parker M.S."/>
            <person name="Rombauts S."/>
            <person name="Salamov A."/>
            <person name="Von Dassow P."/>
            <person name="Badger J.H."/>
            <person name="Coutinho P.M."/>
            <person name="Demir E."/>
            <person name="Dubchak I."/>
            <person name="Gentemann C."/>
            <person name="Eikrem W."/>
            <person name="Gready J.E."/>
            <person name="John U."/>
            <person name="Lanier W."/>
            <person name="Lindquist E.A."/>
            <person name="Lucas S."/>
            <person name="Mayer K.F."/>
            <person name="Moreau H."/>
            <person name="Not F."/>
            <person name="Otillar R."/>
            <person name="Panaud O."/>
            <person name="Pangilinan J."/>
            <person name="Paulsen I."/>
            <person name="Piegu B."/>
            <person name="Poliakov A."/>
            <person name="Robbens S."/>
            <person name="Schmutz J."/>
            <person name="Toulza E."/>
            <person name="Wyss T."/>
            <person name="Zelensky A."/>
            <person name="Zhou K."/>
            <person name="Armbrust E.V."/>
            <person name="Bhattacharya D."/>
            <person name="Goodenough U.W."/>
            <person name="Van de Peer Y."/>
            <person name="Grigoriev I.V."/>
        </authorList>
    </citation>
    <scope>NUCLEOTIDE SEQUENCE [LARGE SCALE GENOMIC DNA]</scope>
    <source>
        <strain evidence="8 9">CCMP1545</strain>
    </source>
</reference>
<evidence type="ECO:0000313" key="9">
    <source>
        <dbReference type="Proteomes" id="UP000001876"/>
    </source>
</evidence>
<keyword evidence="3" id="KW-0689">Ribosomal protein</keyword>
<evidence type="ECO:0000256" key="1">
    <source>
        <dbReference type="ARBA" id="ARBA00004173"/>
    </source>
</evidence>
<dbReference type="PANTHER" id="PTHR35693">
    <property type="entry name" value="EXPRESSED PROTEIN"/>
    <property type="match status" value="1"/>
</dbReference>
<dbReference type="InterPro" id="IPR059242">
    <property type="entry name" value="mS23_dom"/>
</dbReference>
<dbReference type="EMBL" id="GG663742">
    <property type="protein sequence ID" value="EEH55375.1"/>
    <property type="molecule type" value="Genomic_DNA"/>
</dbReference>
<proteinExistence type="inferred from homology"/>
<dbReference type="RefSeq" id="XP_003060606.1">
    <property type="nucleotide sequence ID" value="XM_003060560.1"/>
</dbReference>
<evidence type="ECO:0000313" key="8">
    <source>
        <dbReference type="EMBL" id="EEH55375.1"/>
    </source>
</evidence>
<dbReference type="GO" id="GO:0003735">
    <property type="term" value="F:structural constituent of ribosome"/>
    <property type="evidence" value="ECO:0007669"/>
    <property type="project" value="InterPro"/>
</dbReference>
<dbReference type="Proteomes" id="UP000001876">
    <property type="component" value="Unassembled WGS sequence"/>
</dbReference>
<dbReference type="CDD" id="cd23701">
    <property type="entry name" value="At1g26750"/>
    <property type="match status" value="1"/>
</dbReference>
<organism evidence="9">
    <name type="scientific">Micromonas pusilla (strain CCMP1545)</name>
    <name type="common">Picoplanktonic green alga</name>
    <dbReference type="NCBI Taxonomy" id="564608"/>
    <lineage>
        <taxon>Eukaryota</taxon>
        <taxon>Viridiplantae</taxon>
        <taxon>Chlorophyta</taxon>
        <taxon>Mamiellophyceae</taxon>
        <taxon>Mamiellales</taxon>
        <taxon>Mamiellaceae</taxon>
        <taxon>Micromonas</taxon>
    </lineage>
</organism>